<dbReference type="Pfam" id="PF04055">
    <property type="entry name" value="Radical_SAM"/>
    <property type="match status" value="1"/>
</dbReference>
<feature type="domain" description="Radical SAM core" evidence="5">
    <location>
        <begin position="5"/>
        <end position="244"/>
    </location>
</feature>
<name>A0A2T0N887_9ACTN</name>
<dbReference type="GO" id="GO:0051536">
    <property type="term" value="F:iron-sulfur cluster binding"/>
    <property type="evidence" value="ECO:0007669"/>
    <property type="project" value="UniProtKB-KW"/>
</dbReference>
<dbReference type="SFLD" id="SFLDG01386">
    <property type="entry name" value="main_SPASM_domain-containing"/>
    <property type="match status" value="1"/>
</dbReference>
<dbReference type="SFLD" id="SFLDS00029">
    <property type="entry name" value="Radical_SAM"/>
    <property type="match status" value="1"/>
</dbReference>
<dbReference type="Proteomes" id="UP000238312">
    <property type="component" value="Unassembled WGS sequence"/>
</dbReference>
<dbReference type="InterPro" id="IPR058240">
    <property type="entry name" value="rSAM_sf"/>
</dbReference>
<dbReference type="InterPro" id="IPR007197">
    <property type="entry name" value="rSAM"/>
</dbReference>
<dbReference type="EMBL" id="PVNG01000002">
    <property type="protein sequence ID" value="PRX68999.1"/>
    <property type="molecule type" value="Genomic_DNA"/>
</dbReference>
<evidence type="ECO:0000256" key="3">
    <source>
        <dbReference type="ARBA" id="ARBA00023004"/>
    </source>
</evidence>
<comment type="caution">
    <text evidence="6">The sequence shown here is derived from an EMBL/GenBank/DDBJ whole genome shotgun (WGS) entry which is preliminary data.</text>
</comment>
<dbReference type="AlphaFoldDB" id="A0A2T0N887"/>
<keyword evidence="1" id="KW-0949">S-adenosyl-L-methionine</keyword>
<gene>
    <name evidence="6" type="ORF">B0I32_10255</name>
</gene>
<evidence type="ECO:0000256" key="2">
    <source>
        <dbReference type="ARBA" id="ARBA00022723"/>
    </source>
</evidence>
<organism evidence="6 7">
    <name type="scientific">Nonomuraea fuscirosea</name>
    <dbReference type="NCBI Taxonomy" id="1291556"/>
    <lineage>
        <taxon>Bacteria</taxon>
        <taxon>Bacillati</taxon>
        <taxon>Actinomycetota</taxon>
        <taxon>Actinomycetes</taxon>
        <taxon>Streptosporangiales</taxon>
        <taxon>Streptosporangiaceae</taxon>
        <taxon>Nonomuraea</taxon>
    </lineage>
</organism>
<keyword evidence="7" id="KW-1185">Reference proteome</keyword>
<evidence type="ECO:0000256" key="1">
    <source>
        <dbReference type="ARBA" id="ARBA00022691"/>
    </source>
</evidence>
<keyword evidence="2" id="KW-0479">Metal-binding</keyword>
<evidence type="ECO:0000313" key="7">
    <source>
        <dbReference type="Proteomes" id="UP000238312"/>
    </source>
</evidence>
<accession>A0A2T0N887</accession>
<dbReference type="PROSITE" id="PS51918">
    <property type="entry name" value="RADICAL_SAM"/>
    <property type="match status" value="1"/>
</dbReference>
<dbReference type="PANTHER" id="PTHR43273">
    <property type="entry name" value="ANAEROBIC SULFATASE-MATURATING ENZYME HOMOLOG ASLB-RELATED"/>
    <property type="match status" value="1"/>
</dbReference>
<dbReference type="NCBIfam" id="TIGR04269">
    <property type="entry name" value="SAM_SPASM_FxsB"/>
    <property type="match status" value="1"/>
</dbReference>
<keyword evidence="4" id="KW-0411">Iron-sulfur</keyword>
<dbReference type="Gene3D" id="3.20.20.70">
    <property type="entry name" value="Aldolase class I"/>
    <property type="match status" value="1"/>
</dbReference>
<dbReference type="GO" id="GO:0046872">
    <property type="term" value="F:metal ion binding"/>
    <property type="evidence" value="ECO:0007669"/>
    <property type="project" value="UniProtKB-KW"/>
</dbReference>
<evidence type="ECO:0000256" key="4">
    <source>
        <dbReference type="ARBA" id="ARBA00023014"/>
    </source>
</evidence>
<reference evidence="6 7" key="1">
    <citation type="submission" date="2018-03" db="EMBL/GenBank/DDBJ databases">
        <title>Genomic Encyclopedia of Type Strains, Phase III (KMG-III): the genomes of soil and plant-associated and newly described type strains.</title>
        <authorList>
            <person name="Whitman W."/>
        </authorList>
    </citation>
    <scope>NUCLEOTIDE SEQUENCE [LARGE SCALE GENOMIC DNA]</scope>
    <source>
        <strain evidence="6 7">CGMCC 4.7104</strain>
    </source>
</reference>
<dbReference type="PANTHER" id="PTHR43273:SF8">
    <property type="entry name" value="RADICAL SAM DOMAIN PROTEIN"/>
    <property type="match status" value="1"/>
</dbReference>
<sequence length="715" mass="79167">MSASIVPFRQFVLKIASRCDLACDHCYVFEAADQSWRSKPVVMSDETIGQVARRIAEHARTHAIERLHVILHGGEPLLAGVSRIERMAAELRRQLDEVTDLDLRIHTNGVLLTDTFCRIFRRYGIKVGVSLDGDKAANDRHRKYLNGRSSHDKVVRAINLLRRSYPEIYAGILCTIDIRNDPQAVYHALKELDPPRIDFLLPHATWDDPPLRTPGQETEYADWLRVVHDIWRTDDRPFSIRMFDSLALMAAGGSSRTESLGLTPSDLVTIETDGSYEQADSLKIAFDGAPATGLDAAGHSLDDVAEHQGVQARQQGLHSLSATCRSCSIVESCGGGLFAHRYRAGNGFDNPSVFCSDLRVLIPHIQHSARPTHELTQATFKRFAAATADPADLSQLSAAQRSLTRMRVSKAGADRTSSAEWKLLSRLDQEHRVAVDRIFDYPYVRTWARQAADDERHRPYLASVAMAVALFAGVTAEMAVPARDGFVHLPGVGRMRVRTDGPVTVVTAGEKSLAIRREDGRWLDTEAPEWEPVRSIAMPDTELVFDDVDPYRDCFGATPRQRLRQDEFRSWRWTFELMGELLRAHPRQASMLTAGVRVITPLSGARDTSHFSRQAFGAVGVSAPADPATLAATATRSCYGAQLGALFDMFDVTIDDPGVESRLYEIYGALATLGWHGEPADPGELITSLDTLSSHSLPDLAKLLVETARDSLATR</sequence>
<dbReference type="OrthoDB" id="9782387at2"/>
<dbReference type="SFLD" id="SFLDG01072">
    <property type="entry name" value="dehydrogenase_like"/>
    <property type="match status" value="1"/>
</dbReference>
<protein>
    <recommendedName>
        <fullName evidence="5">Radical SAM core domain-containing protein</fullName>
    </recommendedName>
</protein>
<dbReference type="RefSeq" id="WP_106235011.1">
    <property type="nucleotide sequence ID" value="NZ_PVNG01000002.1"/>
</dbReference>
<dbReference type="SUPFAM" id="SSF102114">
    <property type="entry name" value="Radical SAM enzymes"/>
    <property type="match status" value="1"/>
</dbReference>
<dbReference type="CDD" id="cd01335">
    <property type="entry name" value="Radical_SAM"/>
    <property type="match status" value="1"/>
</dbReference>
<dbReference type="InterPro" id="IPR023867">
    <property type="entry name" value="Sulphatase_maturase_rSAM"/>
</dbReference>
<dbReference type="SFLD" id="SFLDG01067">
    <property type="entry name" value="SPASM/twitch_domain_containing"/>
    <property type="match status" value="1"/>
</dbReference>
<dbReference type="InterPro" id="IPR026335">
    <property type="entry name" value="rSAM_SPASM_FxsB"/>
</dbReference>
<keyword evidence="3" id="KW-0408">Iron</keyword>
<evidence type="ECO:0000313" key="6">
    <source>
        <dbReference type="EMBL" id="PRX68999.1"/>
    </source>
</evidence>
<dbReference type="InterPro" id="IPR013785">
    <property type="entry name" value="Aldolase_TIM"/>
</dbReference>
<dbReference type="GO" id="GO:0016491">
    <property type="term" value="F:oxidoreductase activity"/>
    <property type="evidence" value="ECO:0007669"/>
    <property type="project" value="InterPro"/>
</dbReference>
<proteinExistence type="predicted"/>
<evidence type="ECO:0000259" key="5">
    <source>
        <dbReference type="PROSITE" id="PS51918"/>
    </source>
</evidence>